<dbReference type="AlphaFoldDB" id="A0A414K5C9"/>
<dbReference type="Proteomes" id="UP000283928">
    <property type="component" value="Unassembled WGS sequence"/>
</dbReference>
<evidence type="ECO:0000313" key="2">
    <source>
        <dbReference type="Proteomes" id="UP000283928"/>
    </source>
</evidence>
<gene>
    <name evidence="1" type="ORF">DW723_16865</name>
</gene>
<accession>A0A414K5C9</accession>
<dbReference type="EMBL" id="QSKO01000042">
    <property type="protein sequence ID" value="RHE69263.1"/>
    <property type="molecule type" value="Genomic_DNA"/>
</dbReference>
<reference evidence="1 2" key="1">
    <citation type="submission" date="2018-08" db="EMBL/GenBank/DDBJ databases">
        <title>A genome reference for cultivated species of the human gut microbiota.</title>
        <authorList>
            <person name="Zou Y."/>
            <person name="Xue W."/>
            <person name="Luo G."/>
        </authorList>
    </citation>
    <scope>NUCLEOTIDE SEQUENCE [LARGE SCALE GENOMIC DNA]</scope>
    <source>
        <strain evidence="1 2">AM27-32LB</strain>
    </source>
</reference>
<proteinExistence type="predicted"/>
<dbReference type="RefSeq" id="WP_151190455.1">
    <property type="nucleotide sequence ID" value="NZ_JAQEBC010000002.1"/>
</dbReference>
<evidence type="ECO:0000313" key="1">
    <source>
        <dbReference type="EMBL" id="RHE69263.1"/>
    </source>
</evidence>
<sequence>MEKDNNECQYFTKEELNTLSLGLLSLINGVNTALDNTYDAESIDALKRAREKYIELNQKVCRLL</sequence>
<comment type="caution">
    <text evidence="1">The sequence shown here is derived from an EMBL/GenBank/DDBJ whole genome shotgun (WGS) entry which is preliminary data.</text>
</comment>
<name>A0A414K5C9_9FIRM</name>
<protein>
    <submittedName>
        <fullName evidence="1">Uncharacterized protein</fullName>
    </submittedName>
</protein>
<organism evidence="1 2">
    <name type="scientific">Blautia obeum</name>
    <dbReference type="NCBI Taxonomy" id="40520"/>
    <lineage>
        <taxon>Bacteria</taxon>
        <taxon>Bacillati</taxon>
        <taxon>Bacillota</taxon>
        <taxon>Clostridia</taxon>
        <taxon>Lachnospirales</taxon>
        <taxon>Lachnospiraceae</taxon>
        <taxon>Blautia</taxon>
    </lineage>
</organism>